<feature type="domain" description="TonB-dependent receptor plug" evidence="15">
    <location>
        <begin position="55"/>
        <end position="165"/>
    </location>
</feature>
<dbReference type="Proteomes" id="UP001163255">
    <property type="component" value="Chromosome"/>
</dbReference>
<evidence type="ECO:0000256" key="2">
    <source>
        <dbReference type="ARBA" id="ARBA00008143"/>
    </source>
</evidence>
<evidence type="ECO:0000256" key="10">
    <source>
        <dbReference type="ARBA" id="ARBA00023237"/>
    </source>
</evidence>
<dbReference type="InterPro" id="IPR036942">
    <property type="entry name" value="Beta-barrel_TonB_sf"/>
</dbReference>
<dbReference type="Pfam" id="PF07715">
    <property type="entry name" value="Plug"/>
    <property type="match status" value="1"/>
</dbReference>
<dbReference type="Gene3D" id="2.170.130.10">
    <property type="entry name" value="TonB-dependent receptor, plug domain"/>
    <property type="match status" value="1"/>
</dbReference>
<feature type="signal peptide" evidence="13">
    <location>
        <begin position="1"/>
        <end position="22"/>
    </location>
</feature>
<dbReference type="PANTHER" id="PTHR30069:SF29">
    <property type="entry name" value="HEMOGLOBIN AND HEMOGLOBIN-HAPTOGLOBIN-BINDING PROTEIN 1-RELATED"/>
    <property type="match status" value="1"/>
</dbReference>
<dbReference type="NCBIfam" id="TIGR01785">
    <property type="entry name" value="TonB-hemin"/>
    <property type="match status" value="1"/>
</dbReference>
<dbReference type="InterPro" id="IPR039426">
    <property type="entry name" value="TonB-dep_rcpt-like"/>
</dbReference>
<dbReference type="Pfam" id="PF00593">
    <property type="entry name" value="TonB_dep_Rec_b-barrel"/>
    <property type="match status" value="1"/>
</dbReference>
<feature type="domain" description="TonB-dependent receptor-like beta-barrel" evidence="14">
    <location>
        <begin position="293"/>
        <end position="703"/>
    </location>
</feature>
<accession>A0ABY6GXX6</accession>
<evidence type="ECO:0000256" key="11">
    <source>
        <dbReference type="PROSITE-ProRule" id="PRU01360"/>
    </source>
</evidence>
<reference evidence="16" key="1">
    <citation type="submission" date="2022-10" db="EMBL/GenBank/DDBJ databases">
        <title>Completed Genome Sequence of two octocoral isolated bacterium, Endozoicomonas euniceicola EF212T and Endozoicomonas gorgoniicola PS125T.</title>
        <authorList>
            <person name="Chiou Y.-J."/>
            <person name="Chen Y.-H."/>
        </authorList>
    </citation>
    <scope>NUCLEOTIDE SEQUENCE</scope>
    <source>
        <strain evidence="16">EF212</strain>
    </source>
</reference>
<keyword evidence="5 11" id="KW-0812">Transmembrane</keyword>
<evidence type="ECO:0000259" key="14">
    <source>
        <dbReference type="Pfam" id="PF00593"/>
    </source>
</evidence>
<keyword evidence="7 12" id="KW-0798">TonB box</keyword>
<dbReference type="PROSITE" id="PS52016">
    <property type="entry name" value="TONB_DEPENDENT_REC_3"/>
    <property type="match status" value="1"/>
</dbReference>
<keyword evidence="4 11" id="KW-1134">Transmembrane beta strand</keyword>
<evidence type="ECO:0000256" key="3">
    <source>
        <dbReference type="ARBA" id="ARBA00022448"/>
    </source>
</evidence>
<comment type="similarity">
    <text evidence="2">Belongs to the TonB-dependent receptor family. Hemoglobin/haptoglobin binding protein subfamily.</text>
</comment>
<evidence type="ECO:0000313" key="16">
    <source>
        <dbReference type="EMBL" id="UYM16804.1"/>
    </source>
</evidence>
<evidence type="ECO:0000256" key="4">
    <source>
        <dbReference type="ARBA" id="ARBA00022452"/>
    </source>
</evidence>
<evidence type="ECO:0000256" key="8">
    <source>
        <dbReference type="ARBA" id="ARBA00023136"/>
    </source>
</evidence>
<dbReference type="InterPro" id="IPR037066">
    <property type="entry name" value="Plug_dom_sf"/>
</dbReference>
<evidence type="ECO:0000259" key="15">
    <source>
        <dbReference type="Pfam" id="PF07715"/>
    </source>
</evidence>
<keyword evidence="9 16" id="KW-0675">Receptor</keyword>
<dbReference type="Gene3D" id="2.40.170.20">
    <property type="entry name" value="TonB-dependent receptor, beta-barrel domain"/>
    <property type="match status" value="1"/>
</dbReference>
<evidence type="ECO:0000256" key="1">
    <source>
        <dbReference type="ARBA" id="ARBA00004571"/>
    </source>
</evidence>
<keyword evidence="6 13" id="KW-0732">Signal</keyword>
<dbReference type="CDD" id="cd01347">
    <property type="entry name" value="ligand_gated_channel"/>
    <property type="match status" value="1"/>
</dbReference>
<protein>
    <submittedName>
        <fullName evidence="16">TonB-dependent hemoglobin/transferrin/lactoferrin family receptor</fullName>
    </submittedName>
</protein>
<evidence type="ECO:0000256" key="12">
    <source>
        <dbReference type="RuleBase" id="RU003357"/>
    </source>
</evidence>
<dbReference type="InterPro" id="IPR011276">
    <property type="entry name" value="TonB_haem/Hb_rcpt"/>
</dbReference>
<dbReference type="InterPro" id="IPR012910">
    <property type="entry name" value="Plug_dom"/>
</dbReference>
<dbReference type="EMBL" id="CP103300">
    <property type="protein sequence ID" value="UYM16804.1"/>
    <property type="molecule type" value="Genomic_DNA"/>
</dbReference>
<keyword evidence="10 11" id="KW-0998">Cell outer membrane</keyword>
<evidence type="ECO:0000256" key="5">
    <source>
        <dbReference type="ARBA" id="ARBA00022692"/>
    </source>
</evidence>
<evidence type="ECO:0000256" key="9">
    <source>
        <dbReference type="ARBA" id="ARBA00023170"/>
    </source>
</evidence>
<dbReference type="RefSeq" id="WP_262599159.1">
    <property type="nucleotide sequence ID" value="NZ_CP103300.1"/>
</dbReference>
<evidence type="ECO:0000256" key="6">
    <source>
        <dbReference type="ARBA" id="ARBA00022729"/>
    </source>
</evidence>
<evidence type="ECO:0000313" key="17">
    <source>
        <dbReference type="Proteomes" id="UP001163255"/>
    </source>
</evidence>
<organism evidence="16 17">
    <name type="scientific">Endozoicomonas euniceicola</name>
    <dbReference type="NCBI Taxonomy" id="1234143"/>
    <lineage>
        <taxon>Bacteria</taxon>
        <taxon>Pseudomonadati</taxon>
        <taxon>Pseudomonadota</taxon>
        <taxon>Gammaproteobacteria</taxon>
        <taxon>Oceanospirillales</taxon>
        <taxon>Endozoicomonadaceae</taxon>
        <taxon>Endozoicomonas</taxon>
    </lineage>
</organism>
<proteinExistence type="inferred from homology"/>
<keyword evidence="3 11" id="KW-0813">Transport</keyword>
<keyword evidence="17" id="KW-1185">Reference proteome</keyword>
<dbReference type="InterPro" id="IPR010949">
    <property type="entry name" value="TonB_Hb/transfer/lactofer_rcpt"/>
</dbReference>
<dbReference type="NCBIfam" id="TIGR01786">
    <property type="entry name" value="TonB-hemlactrns"/>
    <property type="match status" value="1"/>
</dbReference>
<gene>
    <name evidence="16" type="ORF">NX720_02440</name>
</gene>
<dbReference type="SUPFAM" id="SSF56935">
    <property type="entry name" value="Porins"/>
    <property type="match status" value="1"/>
</dbReference>
<dbReference type="PANTHER" id="PTHR30069">
    <property type="entry name" value="TONB-DEPENDENT OUTER MEMBRANE RECEPTOR"/>
    <property type="match status" value="1"/>
</dbReference>
<name>A0ABY6GXX6_9GAMM</name>
<dbReference type="InterPro" id="IPR000531">
    <property type="entry name" value="Beta-barrel_TonB"/>
</dbReference>
<keyword evidence="8 11" id="KW-0472">Membrane</keyword>
<evidence type="ECO:0000256" key="13">
    <source>
        <dbReference type="SAM" id="SignalP"/>
    </source>
</evidence>
<comment type="subcellular location">
    <subcellularLocation>
        <location evidence="1 11">Cell outer membrane</location>
        <topology evidence="1 11">Multi-pass membrane protein</topology>
    </subcellularLocation>
</comment>
<feature type="chain" id="PRO_5045975779" evidence="13">
    <location>
        <begin position="23"/>
        <end position="742"/>
    </location>
</feature>
<evidence type="ECO:0000256" key="7">
    <source>
        <dbReference type="ARBA" id="ARBA00023077"/>
    </source>
</evidence>
<sequence>MKFSKHSLALAIMAASVSVAHAQAETSSDDHSGKHYQPTLLNQVTVSAARTEKQLKDIAGSVVVVDEEQIEKNMATDIKHLVRYEPGVTVGSDGRNGSEGFNIRGMDGNRVKIMVDGVDQPQQFKPAGPYQRGQRNFIDVDSLKAVEIVKGPSSSLYGSDAIGGIVAFQTKDPEDYLKAEGDDTAASIKGAYTSADKGLATTFTLANRTGDLESLLIYTRRNYNETSTHSGLDVNGETRGKADPMKFGGGNLLGKLRYQLNDNHRIGLDAEYQETKSDVELKSGVGLIPVVMTGDDKRQRKRVSFSHEWDASLVAFDSMKWQLDWQDSQTRQNTHIPAYEKQILPPPFDPTKFNARNKDYLYQEKSLKLATQFEKTFTTGDISHHLIYGADVRQVKTINENTTHDLKTGKPTDDTYIPGVDNQTYGLFAQNDMQITKRFKLSPGLRYDSYHYKPKGKLKDGTTANDKKGSKLTGRLGAIYDLNDNVSVFGQLSQGFKAPGLYETYFNMDTKGKNKHLANLDLKPEESSSIEFGLRGDHNFVSFELTGFFSRYKNFIDEVKKDGGIWYPFGISQYQNIAKAEIKGVEFRGQLWLDDALNAPTGTSLRTSIAYARGKNKENGKALNSVAPLTAVFGLGYDDVSGDWGGELAWTLVKGKSNSDIDESDVIDITKKQFNPAGYGIVDLTAYYHPMDNLTLRAGLFNITDKKYHQWQNIRGRNTDDKGLDRYTQPGRNFSVSVKWDI</sequence>